<keyword evidence="1" id="KW-0611">Plant defense</keyword>
<dbReference type="PANTHER" id="PTHR36766:SF40">
    <property type="entry name" value="DISEASE RESISTANCE PROTEIN RGA3"/>
    <property type="match status" value="1"/>
</dbReference>
<sequence length="105" mass="11668">MYHFKMARGVKANLEKLDVMSKEKETFNPGLRTENGALADSCPTPCNIIRLLLNSNSEANNISVVPIVGMGGLGKTTLALLVFHDDQVRAHFNIKAWVYVSQMYI</sequence>
<evidence type="ECO:0000259" key="2">
    <source>
        <dbReference type="Pfam" id="PF00931"/>
    </source>
</evidence>
<dbReference type="EMBL" id="OZ034821">
    <property type="protein sequence ID" value="CAL1409172.1"/>
    <property type="molecule type" value="Genomic_DNA"/>
</dbReference>
<dbReference type="InterPro" id="IPR002182">
    <property type="entry name" value="NB-ARC"/>
</dbReference>
<dbReference type="GO" id="GO:0043531">
    <property type="term" value="F:ADP binding"/>
    <property type="evidence" value="ECO:0007669"/>
    <property type="project" value="InterPro"/>
</dbReference>
<dbReference type="Pfam" id="PF00931">
    <property type="entry name" value="NB-ARC"/>
    <property type="match status" value="1"/>
</dbReference>
<dbReference type="InterPro" id="IPR027417">
    <property type="entry name" value="P-loop_NTPase"/>
</dbReference>
<evidence type="ECO:0000313" key="4">
    <source>
        <dbReference type="Proteomes" id="UP001497516"/>
    </source>
</evidence>
<evidence type="ECO:0000256" key="1">
    <source>
        <dbReference type="ARBA" id="ARBA00022821"/>
    </source>
</evidence>
<proteinExistence type="predicted"/>
<feature type="domain" description="NB-ARC" evidence="2">
    <location>
        <begin position="55"/>
        <end position="104"/>
    </location>
</feature>
<protein>
    <recommendedName>
        <fullName evidence="2">NB-ARC domain-containing protein</fullName>
    </recommendedName>
</protein>
<dbReference type="PANTHER" id="PTHR36766">
    <property type="entry name" value="PLANT BROAD-SPECTRUM MILDEW RESISTANCE PROTEIN RPW8"/>
    <property type="match status" value="1"/>
</dbReference>
<dbReference type="AlphaFoldDB" id="A0AAV2GFL6"/>
<gene>
    <name evidence="3" type="ORF">LTRI10_LOCUS48694</name>
</gene>
<keyword evidence="4" id="KW-1185">Reference proteome</keyword>
<dbReference type="Gene3D" id="3.40.50.300">
    <property type="entry name" value="P-loop containing nucleotide triphosphate hydrolases"/>
    <property type="match status" value="1"/>
</dbReference>
<accession>A0AAV2GFL6</accession>
<dbReference type="SUPFAM" id="SSF52540">
    <property type="entry name" value="P-loop containing nucleoside triphosphate hydrolases"/>
    <property type="match status" value="1"/>
</dbReference>
<evidence type="ECO:0000313" key="3">
    <source>
        <dbReference type="EMBL" id="CAL1409172.1"/>
    </source>
</evidence>
<dbReference type="Proteomes" id="UP001497516">
    <property type="component" value="Chromosome 8"/>
</dbReference>
<reference evidence="3 4" key="1">
    <citation type="submission" date="2024-04" db="EMBL/GenBank/DDBJ databases">
        <authorList>
            <person name="Fracassetti M."/>
        </authorList>
    </citation>
    <scope>NUCLEOTIDE SEQUENCE [LARGE SCALE GENOMIC DNA]</scope>
</reference>
<organism evidence="3 4">
    <name type="scientific">Linum trigynum</name>
    <dbReference type="NCBI Taxonomy" id="586398"/>
    <lineage>
        <taxon>Eukaryota</taxon>
        <taxon>Viridiplantae</taxon>
        <taxon>Streptophyta</taxon>
        <taxon>Embryophyta</taxon>
        <taxon>Tracheophyta</taxon>
        <taxon>Spermatophyta</taxon>
        <taxon>Magnoliopsida</taxon>
        <taxon>eudicotyledons</taxon>
        <taxon>Gunneridae</taxon>
        <taxon>Pentapetalae</taxon>
        <taxon>rosids</taxon>
        <taxon>fabids</taxon>
        <taxon>Malpighiales</taxon>
        <taxon>Linaceae</taxon>
        <taxon>Linum</taxon>
    </lineage>
</organism>
<dbReference type="GO" id="GO:0006952">
    <property type="term" value="P:defense response"/>
    <property type="evidence" value="ECO:0007669"/>
    <property type="project" value="UniProtKB-KW"/>
</dbReference>
<name>A0AAV2GFL6_9ROSI</name>